<gene>
    <name evidence="1" type="ORF">UFOVP252_68</name>
</gene>
<organism evidence="1">
    <name type="scientific">uncultured Caudovirales phage</name>
    <dbReference type="NCBI Taxonomy" id="2100421"/>
    <lineage>
        <taxon>Viruses</taxon>
        <taxon>Duplodnaviria</taxon>
        <taxon>Heunggongvirae</taxon>
        <taxon>Uroviricota</taxon>
        <taxon>Caudoviricetes</taxon>
        <taxon>Peduoviridae</taxon>
        <taxon>Maltschvirus</taxon>
        <taxon>Maltschvirus maltsch</taxon>
    </lineage>
</organism>
<accession>A0A6J5LJ85</accession>
<sequence>SCSGNSSTATQLTTASGTAPSYSARAWVNFDGTGTVGTNMTIFGSGNVSSVYKNATGDYTVNFTTALPNANYAVSLGISSYLDTRGVPSGLMIKSAGLFTTTGPATKTTSALQVVGGYGNNGGGFFDVKEASLIIFC</sequence>
<reference evidence="1" key="1">
    <citation type="submission" date="2020-04" db="EMBL/GenBank/DDBJ databases">
        <authorList>
            <person name="Chiriac C."/>
            <person name="Salcher M."/>
            <person name="Ghai R."/>
            <person name="Kavagutti S V."/>
        </authorList>
    </citation>
    <scope>NUCLEOTIDE SEQUENCE</scope>
</reference>
<name>A0A6J5LJ85_9CAUD</name>
<dbReference type="EMBL" id="LR796273">
    <property type="protein sequence ID" value="CAB4133176.1"/>
    <property type="molecule type" value="Genomic_DNA"/>
</dbReference>
<protein>
    <submittedName>
        <fullName evidence="1">Uncharacterized protein</fullName>
    </submittedName>
</protein>
<evidence type="ECO:0000313" key="1">
    <source>
        <dbReference type="EMBL" id="CAB4133176.1"/>
    </source>
</evidence>
<proteinExistence type="predicted"/>
<feature type="non-terminal residue" evidence="1">
    <location>
        <position position="1"/>
    </location>
</feature>